<keyword evidence="1" id="KW-0805">Transcription regulation</keyword>
<comment type="caution">
    <text evidence="5">The sequence shown here is derived from an EMBL/GenBank/DDBJ whole genome shotgun (WGS) entry which is preliminary data.</text>
</comment>
<dbReference type="EMBL" id="LAJG01000022">
    <property type="protein sequence ID" value="KKB78220.1"/>
    <property type="molecule type" value="Genomic_DNA"/>
</dbReference>
<keyword evidence="3" id="KW-0804">Transcription</keyword>
<dbReference type="InterPro" id="IPR000843">
    <property type="entry name" value="HTH_LacI"/>
</dbReference>
<dbReference type="PATRIC" id="fig|361041.3.peg.1605"/>
<dbReference type="SMART" id="SM00354">
    <property type="entry name" value="HTH_LACI"/>
    <property type="match status" value="1"/>
</dbReference>
<accession>A0A0F5L7K8</accession>
<dbReference type="InterPro" id="IPR046335">
    <property type="entry name" value="LacI/GalR-like_sensor"/>
</dbReference>
<evidence type="ECO:0000313" key="5">
    <source>
        <dbReference type="EMBL" id="KKB78220.1"/>
    </source>
</evidence>
<keyword evidence="2" id="KW-0238">DNA-binding</keyword>
<dbReference type="AlphaFoldDB" id="A0A0F5L7K8"/>
<dbReference type="OrthoDB" id="7170131at2"/>
<dbReference type="CDD" id="cd01392">
    <property type="entry name" value="HTH_LacI"/>
    <property type="match status" value="1"/>
</dbReference>
<sequence>MQDIARKVGVSPMTVSRALRDGTSVNAQTRDAIRQAVEELGYVFDSTAANLRQQRTGFVAVTIPSINNANFADTVRGLSDGLKAHGLQPLLGYTDYDIEQEEILVEQLLRRRPEAIVVTGGQHTPRCRRLLQSAGIPVIETWDLPSEPIGHVVGFSNADAAAMLVDHLVTSGRRRIAFVGGEAGGDFRGADRRAGFVAAVKRRGMDVTRLVDAGKAPVSMREGAIATRTLLEYAPDTDAIVCVSDLVAFGALTECQRMGVDVPGQIAIAGFGNYEVAQISVPPITTIDPFPERIGRQAADIVLQALGLETGAAAWSARLEPQLLVRASAPR</sequence>
<feature type="domain" description="HTH lacI-type" evidence="4">
    <location>
        <begin position="1"/>
        <end position="53"/>
    </location>
</feature>
<dbReference type="CDD" id="cd01575">
    <property type="entry name" value="PBP1_GntR"/>
    <property type="match status" value="1"/>
</dbReference>
<proteinExistence type="predicted"/>
<dbReference type="Gene3D" id="3.40.50.2300">
    <property type="match status" value="2"/>
</dbReference>
<evidence type="ECO:0000256" key="3">
    <source>
        <dbReference type="ARBA" id="ARBA00023163"/>
    </source>
</evidence>
<dbReference type="SUPFAM" id="SSF47413">
    <property type="entry name" value="lambda repressor-like DNA-binding domains"/>
    <property type="match status" value="1"/>
</dbReference>
<organism evidence="5 6">
    <name type="scientific">Devosia soli</name>
    <dbReference type="NCBI Taxonomy" id="361041"/>
    <lineage>
        <taxon>Bacteria</taxon>
        <taxon>Pseudomonadati</taxon>
        <taxon>Pseudomonadota</taxon>
        <taxon>Alphaproteobacteria</taxon>
        <taxon>Hyphomicrobiales</taxon>
        <taxon>Devosiaceae</taxon>
        <taxon>Devosia</taxon>
    </lineage>
</organism>
<reference evidence="5 6" key="1">
    <citation type="submission" date="2015-03" db="EMBL/GenBank/DDBJ databases">
        <authorList>
            <person name="Hassan Y.I."/>
            <person name="Lepp D."/>
            <person name="Zhou T."/>
        </authorList>
    </citation>
    <scope>NUCLEOTIDE SEQUENCE [LARGE SCALE GENOMIC DNA]</scope>
    <source>
        <strain evidence="5 6">GH2-10</strain>
    </source>
</reference>
<gene>
    <name evidence="5" type="ORF">VW35_11190</name>
</gene>
<dbReference type="Pfam" id="PF13377">
    <property type="entry name" value="Peripla_BP_3"/>
    <property type="match status" value="1"/>
</dbReference>
<dbReference type="GO" id="GO:0003700">
    <property type="term" value="F:DNA-binding transcription factor activity"/>
    <property type="evidence" value="ECO:0007669"/>
    <property type="project" value="TreeGrafter"/>
</dbReference>
<dbReference type="InterPro" id="IPR010982">
    <property type="entry name" value="Lambda_DNA-bd_dom_sf"/>
</dbReference>
<evidence type="ECO:0000256" key="2">
    <source>
        <dbReference type="ARBA" id="ARBA00023125"/>
    </source>
</evidence>
<dbReference type="PROSITE" id="PS50932">
    <property type="entry name" value="HTH_LACI_2"/>
    <property type="match status" value="1"/>
</dbReference>
<dbReference type="InterPro" id="IPR028082">
    <property type="entry name" value="Peripla_BP_I"/>
</dbReference>
<dbReference type="GO" id="GO:0000976">
    <property type="term" value="F:transcription cis-regulatory region binding"/>
    <property type="evidence" value="ECO:0007669"/>
    <property type="project" value="TreeGrafter"/>
</dbReference>
<dbReference type="SUPFAM" id="SSF53822">
    <property type="entry name" value="Periplasmic binding protein-like I"/>
    <property type="match status" value="1"/>
</dbReference>
<dbReference type="PANTHER" id="PTHR30146">
    <property type="entry name" value="LACI-RELATED TRANSCRIPTIONAL REPRESSOR"/>
    <property type="match status" value="1"/>
</dbReference>
<evidence type="ECO:0000256" key="1">
    <source>
        <dbReference type="ARBA" id="ARBA00023015"/>
    </source>
</evidence>
<evidence type="ECO:0000313" key="6">
    <source>
        <dbReference type="Proteomes" id="UP000033514"/>
    </source>
</evidence>
<name>A0A0F5L7K8_9HYPH</name>
<dbReference type="STRING" id="361041.VW35_11190"/>
<evidence type="ECO:0000259" key="4">
    <source>
        <dbReference type="PROSITE" id="PS50932"/>
    </source>
</evidence>
<dbReference type="Pfam" id="PF00356">
    <property type="entry name" value="LacI"/>
    <property type="match status" value="1"/>
</dbReference>
<dbReference type="PANTHER" id="PTHR30146:SF33">
    <property type="entry name" value="TRANSCRIPTIONAL REGULATOR"/>
    <property type="match status" value="1"/>
</dbReference>
<protein>
    <submittedName>
        <fullName evidence="5">LacI family transcriptional regulator</fullName>
    </submittedName>
</protein>
<dbReference type="Gene3D" id="1.10.260.40">
    <property type="entry name" value="lambda repressor-like DNA-binding domains"/>
    <property type="match status" value="1"/>
</dbReference>
<keyword evidence="6" id="KW-1185">Reference proteome</keyword>
<dbReference type="Proteomes" id="UP000033514">
    <property type="component" value="Unassembled WGS sequence"/>
</dbReference>